<feature type="region of interest" description="Disordered" evidence="12">
    <location>
        <begin position="192"/>
        <end position="239"/>
    </location>
</feature>
<dbReference type="Gene3D" id="2.170.270.10">
    <property type="entry name" value="SET domain"/>
    <property type="match status" value="1"/>
</dbReference>
<dbReference type="InterPro" id="IPR003616">
    <property type="entry name" value="Post-SET_dom"/>
</dbReference>
<dbReference type="GO" id="GO:0042800">
    <property type="term" value="F:histone H3K4 methyltransferase activity"/>
    <property type="evidence" value="ECO:0007669"/>
    <property type="project" value="TreeGrafter"/>
</dbReference>
<dbReference type="PROSITE" id="PS50868">
    <property type="entry name" value="POST_SET"/>
    <property type="match status" value="1"/>
</dbReference>
<gene>
    <name evidence="17" type="primary">PSOVI283g06100</name>
</gene>
<feature type="compositionally biased region" description="Basic and acidic residues" evidence="12">
    <location>
        <begin position="1423"/>
        <end position="1441"/>
    </location>
</feature>
<feature type="domain" description="BAH" evidence="15">
    <location>
        <begin position="1272"/>
        <end position="1392"/>
    </location>
</feature>
<evidence type="ECO:0000259" key="16">
    <source>
        <dbReference type="PROSITE" id="PS51215"/>
    </source>
</evidence>
<evidence type="ECO:0000256" key="3">
    <source>
        <dbReference type="ARBA" id="ARBA00022454"/>
    </source>
</evidence>
<keyword evidence="8" id="KW-0863">Zinc-finger</keyword>
<dbReference type="InterPro" id="IPR001965">
    <property type="entry name" value="Znf_PHD"/>
</dbReference>
<dbReference type="SMART" id="SM00317">
    <property type="entry name" value="SET"/>
    <property type="match status" value="1"/>
</dbReference>
<evidence type="ECO:0000256" key="6">
    <source>
        <dbReference type="ARBA" id="ARBA00022691"/>
    </source>
</evidence>
<dbReference type="GO" id="GO:0032259">
    <property type="term" value="P:methylation"/>
    <property type="evidence" value="ECO:0007669"/>
    <property type="project" value="UniProtKB-KW"/>
</dbReference>
<evidence type="ECO:0000256" key="4">
    <source>
        <dbReference type="ARBA" id="ARBA00022603"/>
    </source>
</evidence>
<dbReference type="PROSITE" id="PS01359">
    <property type="entry name" value="ZF_PHD_1"/>
    <property type="match status" value="1"/>
</dbReference>
<feature type="compositionally biased region" description="Basic residues" evidence="12">
    <location>
        <begin position="148"/>
        <end position="158"/>
    </location>
</feature>
<dbReference type="SUPFAM" id="SSF57903">
    <property type="entry name" value="FYVE/PHD zinc finger"/>
    <property type="match status" value="1"/>
</dbReference>
<evidence type="ECO:0000256" key="1">
    <source>
        <dbReference type="ARBA" id="ARBA00004123"/>
    </source>
</evidence>
<proteinExistence type="evidence at transcript level"/>
<dbReference type="SMART" id="SM00570">
    <property type="entry name" value="AWS"/>
    <property type="match status" value="1"/>
</dbReference>
<evidence type="ECO:0000256" key="2">
    <source>
        <dbReference type="ARBA" id="ARBA00004286"/>
    </source>
</evidence>
<keyword evidence="6" id="KW-0949">S-adenosyl-L-methionine</keyword>
<dbReference type="InterPro" id="IPR001025">
    <property type="entry name" value="BAH_dom"/>
</dbReference>
<dbReference type="InterPro" id="IPR006560">
    <property type="entry name" value="AWS_dom"/>
</dbReference>
<keyword evidence="4" id="KW-0489">Methyltransferase</keyword>
<keyword evidence="10" id="KW-0539">Nucleus</keyword>
<dbReference type="EMBL" id="LS999171">
    <property type="protein sequence ID" value="SZF06489.1"/>
    <property type="molecule type" value="mRNA"/>
</dbReference>
<dbReference type="PANTHER" id="PTHR46147">
    <property type="entry name" value="HISTONE-LYSINE N-METHYLTRANSFERASE ASH1"/>
    <property type="match status" value="1"/>
</dbReference>
<evidence type="ECO:0000259" key="14">
    <source>
        <dbReference type="PROSITE" id="PS50868"/>
    </source>
</evidence>
<evidence type="ECO:0000256" key="5">
    <source>
        <dbReference type="ARBA" id="ARBA00022679"/>
    </source>
</evidence>
<keyword evidence="9" id="KW-0862">Zinc</keyword>
<dbReference type="GO" id="GO:0008270">
    <property type="term" value="F:zinc ion binding"/>
    <property type="evidence" value="ECO:0007669"/>
    <property type="project" value="UniProtKB-KW"/>
</dbReference>
<comment type="subcellular location">
    <subcellularLocation>
        <location evidence="2">Chromosome</location>
    </subcellularLocation>
    <subcellularLocation>
        <location evidence="1">Nucleus</location>
    </subcellularLocation>
</comment>
<dbReference type="InterPro" id="IPR043151">
    <property type="entry name" value="BAH_sf"/>
</dbReference>
<feature type="region of interest" description="Disordered" evidence="12">
    <location>
        <begin position="1419"/>
        <end position="1450"/>
    </location>
</feature>
<dbReference type="PROSITE" id="PS51038">
    <property type="entry name" value="BAH"/>
    <property type="match status" value="1"/>
</dbReference>
<dbReference type="PROSITE" id="PS50280">
    <property type="entry name" value="SET"/>
    <property type="match status" value="1"/>
</dbReference>
<keyword evidence="11" id="KW-0175">Coiled coil</keyword>
<evidence type="ECO:0000256" key="7">
    <source>
        <dbReference type="ARBA" id="ARBA00022723"/>
    </source>
</evidence>
<sequence length="1506" mass="175552">MTNNNNNENKLKLRSSKCSMEIENTQKQQLIDSAMAKNDAQKQINKKNSSITSNGSLKIVADSNSNNVSVNKTKKKRRRIVNKTGFTKPRKRNKKLPNKIPVISKIVENNDNDDNDDCNRKNEQELMPSKSSENEKFNEKIPNIGSKIKVKKKKKKKLKDASSSSSATTASCCSSSECETIDKLKEKKKKKKKISRKSYFDSDSASTTTTSKYSSSIMTESTTATTTTSTESQEDDSDYPIYMVTAPSNKNLNRHKKVYPIKSNPFIRPIPSKKYYQTGLYSDEFMEMYSECAQSDNKSNKNKSNNDDSLVKDENSAKTSVESNELSNKLPILPFPPMCLSSSTTENEEKIDSEKKSSKLKRLDAIRRKYLPKNMDFNQDFQLSFDIWYQYKYNPFPLLMSSANYRRVRQNVFVDVKPIAADSHQACNCTMPRTPNEMACGADCINRMMYQECWPQTCPAKDRCSNQRIQKHQWSPGLERFMTRHRGWGIRTTEKIRKSEFILEYIGEIVSDRLFLKRMNERYNNDQHHYCLKIEPGVVIDGYRVGNEGRFVNHSCEPNCEMQKWAVNGYYRICMFALRDIEPMEELFYDYNFHNFNVETKQICHCGSSKCRGFINGKNSNISTKMTNGMMIANNNDNNMDINHNDLNQFSNHSSIIDDHQHSNKIIVEFPYAFLKSYACLPPNDPLGRNFVYMHKKSRKIKVPINFIKNIYNYTKKYDQQQLQSQKENLVEIFYDPKMLKKKMEPLSYTKKQKILRDSLFMLRNFEKKRKYYLSLQNFLDNQQTENNIYNHHRIRYQSSDLTNGSDSESSTTANRLLTSNCSIKTRGISRVDNDPNSKFIKLLQIYTNICEEIGLFIYKKLHSLLSSDDNDSKINHILNKNLTNGFMTDDDSDDYKTDNNKVNNHGAVKRKRKTNDKSHCANNFNEKLNGYELIDNNLMNFTSLLEQIRMNGKLVSLDLFEKSMILHLKKQFDDIRFDVKNVDHLKLKKLKLNGFKDEEYCKTEDSAKNIGLNEINLIEAETYRLLSNKLEQKYAIIENILHSKMINNVKKKELINDSITMINKVKNELEDNHEKLNETNQAKLNSFIELLQSNEPIPLSDHFSLTRIVESSLPKKKEKLEMNQNKIDDNQLSNIKGKNPEDIIRCICGILREEGQMIQCDKCEIWQHFDCVQQFSEVNLNEHEYVCEVCQPRFIPKDIPLPNNPPNFEMPFSLKFYLTLESPIEKGLRIRLGDCVYIYRQSPNPITSKQLSGKKNSDIKQIDSEHFIETIRTAANNAIRTRSTPFERKQCIIIRVQHLAIIEKTGQKILFGHHYIWPSETYHEPTRKFYPNELLRSPLCEWAAMEEVRKTCMILDPNTYQKGRPIGYDPEDIFICEMRVDRGAKSFSRIPKSAHFPINTKSYAFEYYTEKIKIKRTYSPHELPEPPKKTKSKDRKDNKTDQVLLDNQDDSTVSSMTTTIIKVPEMDEKVKKSKMLRLWQLSNRLIENAYCHQLLKEQQNKMEED</sequence>
<evidence type="ECO:0000313" key="17">
    <source>
        <dbReference type="EMBL" id="SZF06489.1"/>
    </source>
</evidence>
<dbReference type="GO" id="GO:0005654">
    <property type="term" value="C:nucleoplasm"/>
    <property type="evidence" value="ECO:0007669"/>
    <property type="project" value="TreeGrafter"/>
</dbReference>
<dbReference type="SUPFAM" id="SSF82199">
    <property type="entry name" value="SET domain"/>
    <property type="match status" value="1"/>
</dbReference>
<feature type="region of interest" description="Disordered" evidence="12">
    <location>
        <begin position="295"/>
        <end position="325"/>
    </location>
</feature>
<dbReference type="InterPro" id="IPR013083">
    <property type="entry name" value="Znf_RING/FYVE/PHD"/>
</dbReference>
<dbReference type="GO" id="GO:0005694">
    <property type="term" value="C:chromosome"/>
    <property type="evidence" value="ECO:0007669"/>
    <property type="project" value="UniProtKB-SubCell"/>
</dbReference>
<dbReference type="Pfam" id="PF01426">
    <property type="entry name" value="BAH"/>
    <property type="match status" value="1"/>
</dbReference>
<feature type="compositionally biased region" description="Low complexity" evidence="12">
    <location>
        <begin position="201"/>
        <end position="231"/>
    </location>
</feature>
<keyword evidence="7" id="KW-0479">Metal-binding</keyword>
<dbReference type="InterPro" id="IPR046341">
    <property type="entry name" value="SET_dom_sf"/>
</dbReference>
<dbReference type="GO" id="GO:0003682">
    <property type="term" value="F:chromatin binding"/>
    <property type="evidence" value="ECO:0007669"/>
    <property type="project" value="InterPro"/>
</dbReference>
<evidence type="ECO:0000259" key="13">
    <source>
        <dbReference type="PROSITE" id="PS50280"/>
    </source>
</evidence>
<dbReference type="SMART" id="SM00439">
    <property type="entry name" value="BAH"/>
    <property type="match status" value="1"/>
</dbReference>
<keyword evidence="3" id="KW-0158">Chromosome</keyword>
<feature type="domain" description="AWS" evidence="16">
    <location>
        <begin position="422"/>
        <end position="473"/>
    </location>
</feature>
<dbReference type="SMART" id="SM00249">
    <property type="entry name" value="PHD"/>
    <property type="match status" value="1"/>
</dbReference>
<keyword evidence="5" id="KW-0808">Transferase</keyword>
<feature type="domain" description="SET" evidence="13">
    <location>
        <begin position="476"/>
        <end position="592"/>
    </location>
</feature>
<dbReference type="Gene3D" id="3.30.40.10">
    <property type="entry name" value="Zinc/RING finger domain, C3HC4 (zinc finger)"/>
    <property type="match status" value="1"/>
</dbReference>
<feature type="region of interest" description="Disordered" evidence="12">
    <location>
        <begin position="106"/>
        <end position="171"/>
    </location>
</feature>
<dbReference type="CDD" id="cd19174">
    <property type="entry name" value="SET_ASH1L"/>
    <property type="match status" value="1"/>
</dbReference>
<evidence type="ECO:0000256" key="12">
    <source>
        <dbReference type="SAM" id="MobiDB-lite"/>
    </source>
</evidence>
<feature type="coiled-coil region" evidence="11">
    <location>
        <begin position="1060"/>
        <end position="1087"/>
    </location>
</feature>
<dbReference type="InterPro" id="IPR001214">
    <property type="entry name" value="SET_dom"/>
</dbReference>
<organism evidence="17">
    <name type="scientific">Psoroptes ovis</name>
    <name type="common">Sheep scab mite</name>
    <dbReference type="NCBI Taxonomy" id="83912"/>
    <lineage>
        <taxon>Eukaryota</taxon>
        <taxon>Metazoa</taxon>
        <taxon>Ecdysozoa</taxon>
        <taxon>Arthropoda</taxon>
        <taxon>Chelicerata</taxon>
        <taxon>Arachnida</taxon>
        <taxon>Acari</taxon>
        <taxon>Acariformes</taxon>
        <taxon>Sarcoptiformes</taxon>
        <taxon>Astigmata</taxon>
        <taxon>Psoroptidia</taxon>
        <taxon>Sarcoptoidea</taxon>
        <taxon>Psoroptidae</taxon>
        <taxon>Psoroptes</taxon>
    </lineage>
</organism>
<evidence type="ECO:0000256" key="8">
    <source>
        <dbReference type="ARBA" id="ARBA00022771"/>
    </source>
</evidence>
<evidence type="ECO:0000256" key="9">
    <source>
        <dbReference type="ARBA" id="ARBA00022833"/>
    </source>
</evidence>
<feature type="domain" description="Post-SET" evidence="14">
    <location>
        <begin position="600"/>
        <end position="616"/>
    </location>
</feature>
<dbReference type="Pfam" id="PF00856">
    <property type="entry name" value="SET"/>
    <property type="match status" value="1"/>
</dbReference>
<evidence type="ECO:0000259" key="15">
    <source>
        <dbReference type="PROSITE" id="PS51038"/>
    </source>
</evidence>
<evidence type="ECO:0000256" key="11">
    <source>
        <dbReference type="SAM" id="Coils"/>
    </source>
</evidence>
<dbReference type="PROSITE" id="PS51215">
    <property type="entry name" value="AWS"/>
    <property type="match status" value="1"/>
</dbReference>
<dbReference type="InterPro" id="IPR011011">
    <property type="entry name" value="Znf_FYVE_PHD"/>
</dbReference>
<reference evidence="17" key="1">
    <citation type="submission" date="2018-09" db="EMBL/GenBank/DDBJ databases">
        <authorList>
            <person name="Parvin R."/>
            <person name="Begum J.A."/>
            <person name="Chowdhury E.H."/>
            <person name="Islam M.R."/>
            <person name="Harder T."/>
        </authorList>
    </citation>
    <scope>NUCLEOTIDE SEQUENCE</scope>
</reference>
<accession>A0A3B0QP03</accession>
<dbReference type="InterPro" id="IPR019786">
    <property type="entry name" value="Zinc_finger_PHD-type_CS"/>
</dbReference>
<dbReference type="Pfam" id="PF17907">
    <property type="entry name" value="AWS"/>
    <property type="match status" value="1"/>
</dbReference>
<dbReference type="Pfam" id="PF20826">
    <property type="entry name" value="PHD_5"/>
    <property type="match status" value="1"/>
</dbReference>
<dbReference type="GO" id="GO:0006355">
    <property type="term" value="P:regulation of DNA-templated transcription"/>
    <property type="evidence" value="ECO:0007669"/>
    <property type="project" value="TreeGrafter"/>
</dbReference>
<dbReference type="SMART" id="SM00508">
    <property type="entry name" value="PostSET"/>
    <property type="match status" value="1"/>
</dbReference>
<feature type="compositionally biased region" description="Basic and acidic residues" evidence="12">
    <location>
        <begin position="304"/>
        <end position="316"/>
    </location>
</feature>
<protein>
    <submittedName>
        <fullName evidence="17">Bromo Adjacent Homology (BAH) domain contaning protein</fullName>
    </submittedName>
</protein>
<evidence type="ECO:0000256" key="10">
    <source>
        <dbReference type="ARBA" id="ARBA00023242"/>
    </source>
</evidence>
<dbReference type="Gene3D" id="2.30.30.490">
    <property type="match status" value="1"/>
</dbReference>
<name>A0A3B0QP03_PSOOV</name>
<dbReference type="PANTHER" id="PTHR46147:SF3">
    <property type="entry name" value="HISTONE-LYSINE N-METHYLTRANSFERASE ASH1"/>
    <property type="match status" value="1"/>
</dbReference>
<feature type="compositionally biased region" description="Low complexity" evidence="12">
    <location>
        <begin position="161"/>
        <end position="171"/>
    </location>
</feature>